<dbReference type="Pfam" id="PF25493">
    <property type="entry name" value="Peripla_BP_A-cyclase"/>
    <property type="match status" value="1"/>
</dbReference>
<dbReference type="OMA" id="QADWGST"/>
<evidence type="ECO:0000256" key="8">
    <source>
        <dbReference type="ARBA" id="ARBA00022723"/>
    </source>
</evidence>
<keyword evidence="8" id="KW-0479">Metal-binding</keyword>
<sequence length="1443" mass="154279">MKRALRTMCPGHGARLPRIYFLTVLLCVAVIVPRCAEGAAETQCYVAENGTRFLYDSIRVGAASLGVTCAPTDITSSDPSNYLTSNRYPVALVATGSDAQLSTYVTAVTSKNNSFTVMIPFTDGTTMFASNTTSTYFTSSEPATEMLALLTYALRTLNPLKIGFVFSSLVNNAVSTAVYNEFVLRMNGLSRSSDVVAYNLVTDKLDNEAFPAFVEVLKSSARSCVFLFTPYGGGTAAVFEALITDSNVNATIMMPSWLMEMGIRIYTELSSRNTPHLKSPSFIVMSSSNPHPQDSRWAAMSTFAHDVGASALVSYGAYTATGVQAVAGWIAGKLAAMSLLPSSLLSPYVYQTTYQTSLFTLRRYTVGGDLLLGPFTNTCNVGGRMVLVHSLAAKVDKATNKVYYGLDTITDADMLLKPTECRAADVKLDASRLVQVGLLDFATSVSGTGNYLSRQAVKGGQANTPVSFYWRSLPMSADDDAAVAAAVAADPVAALTGPIPMPLKNTSASSLLLIEPVFTSTALWQRDSNVVYLTPTNEQQWGAIAAMLADLPSLRPLHFLTRTTRSASGSSVNAVAKTVLDYAGLANVTIFETTEGQFRFPINGVMVLSGLTASDMPSLAAHMQSSKKLYAVILFDEFTALYSDFQTHFPATKLSSTSRLLFVTNLSHWRGGGSSRSATVPALTESFVAAVPDSAQQTPAALRAYLASRVLQQLSSSVSVPSSSALRNVLYQKQILNVDGLQLGPFQLTNCDYSTTLDSFTCHEFLNAGAAALYVWSYERVRDPSTPVMGGPYLPLSFRKLPNEAASPGEANSATDNANSAALSSSTSPSASSSSPSSPTSTSSSSSSSSSEDSTNTTTTSVAPHDHGGSNSSRNTTIIVVVVCAYVLVLVVVAVLLWLCCRGDSRDNGNAPKDASQPVTLMFTDIESSTALWAMAPQAMAAAMVMHHSMMRELIVRYKCYEVKTIGDSFMIACADPFAAVQLARDVQLNFLNADWGSTTIDDTYAALGKAGACGGGGAAPRAWNGLRVRIGVHRGMAEVRLDEVTKGYDYYGETANTAARTESAGRGGQVLCTSSVVEALTAEQRGIVDLIACGSYRLRGVPELVEMYELRVVEGRVFSSSAAYTNPLVALGDAGGVAGADNPMVNSDDDDDDDAASHAPSNLGQVEEVLNVYFSAHSDRQKIKLLQRNCKYFSLPKLLRKSFASDDAYLNALIQLVSARTSAVIDFKHRLQESDAIGPLLDVVGTNAEEACASGATTPAGWEWNADRRWMMGNSCAHSTNDTVGFLLDSSVLRMQDGGWDTCETDGPVKAAQKDPVGSPCDAADVAEPQYLNGKPAVNGNRISTCFEEVNGMLFRVMDTTAGRWAFYNDTKDFVMHVHFSLDVSSVVQWGPRVVDAVRYVPATNCYEGELLVAPLATEILLTGKVNGYSTRYSATLAEDDD</sequence>
<comment type="catalytic activity">
    <reaction evidence="1">
        <text>ATP = 3',5'-cyclic AMP + diphosphate</text>
        <dbReference type="Rhea" id="RHEA:15389"/>
        <dbReference type="ChEBI" id="CHEBI:30616"/>
        <dbReference type="ChEBI" id="CHEBI:33019"/>
        <dbReference type="ChEBI" id="CHEBI:58165"/>
        <dbReference type="EC" id="4.6.1.1"/>
    </reaction>
</comment>
<accession>A0A0M9G3B2</accession>
<evidence type="ECO:0000256" key="18">
    <source>
        <dbReference type="ARBA" id="ARBA00032597"/>
    </source>
</evidence>
<dbReference type="InterPro" id="IPR013780">
    <property type="entry name" value="Glyco_hydro_b"/>
</dbReference>
<feature type="compositionally biased region" description="Low complexity" evidence="20">
    <location>
        <begin position="811"/>
        <end position="861"/>
    </location>
</feature>
<evidence type="ECO:0000256" key="17">
    <source>
        <dbReference type="ARBA" id="ARBA00023239"/>
    </source>
</evidence>
<dbReference type="InterPro" id="IPR015232">
    <property type="entry name" value="DUF1935"/>
</dbReference>
<dbReference type="PANTHER" id="PTHR43081:SF1">
    <property type="entry name" value="ADENYLATE CYCLASE, TERMINAL-DIFFERENTIATION SPECIFIC"/>
    <property type="match status" value="1"/>
</dbReference>
<keyword evidence="10" id="KW-0067">ATP-binding</keyword>
<evidence type="ECO:0000256" key="16">
    <source>
        <dbReference type="ARBA" id="ARBA00023180"/>
    </source>
</evidence>
<name>A0A0M9G3B2_LEPPY</name>
<dbReference type="InterPro" id="IPR036310">
    <property type="entry name" value="Smp-1-like_sf"/>
</dbReference>
<comment type="cofactor">
    <cofactor evidence="2">
        <name>Mg(2+)</name>
        <dbReference type="ChEBI" id="CHEBI:18420"/>
    </cofactor>
</comment>
<keyword evidence="14 21" id="KW-0472">Membrane</keyword>
<feature type="region of interest" description="Disordered" evidence="20">
    <location>
        <begin position="1141"/>
        <end position="1161"/>
    </location>
</feature>
<dbReference type="GO" id="GO:0004016">
    <property type="term" value="F:adenylate cyclase activity"/>
    <property type="evidence" value="ECO:0007669"/>
    <property type="project" value="UniProtKB-EC"/>
</dbReference>
<dbReference type="GO" id="GO:0016020">
    <property type="term" value="C:membrane"/>
    <property type="evidence" value="ECO:0007669"/>
    <property type="project" value="UniProtKB-SubCell"/>
</dbReference>
<comment type="function">
    <text evidence="3">Could act as a receptor for an unknown ligand.</text>
</comment>
<dbReference type="Pfam" id="PF09149">
    <property type="entry name" value="DUF1935"/>
    <property type="match status" value="1"/>
</dbReference>
<evidence type="ECO:0000313" key="24">
    <source>
        <dbReference type="EMBL" id="KPA81299.1"/>
    </source>
</evidence>
<evidence type="ECO:0000256" key="1">
    <source>
        <dbReference type="ARBA" id="ARBA00001593"/>
    </source>
</evidence>
<dbReference type="SUPFAM" id="SSF55073">
    <property type="entry name" value="Nucleotide cyclase"/>
    <property type="match status" value="1"/>
</dbReference>
<keyword evidence="11" id="KW-0460">Magnesium</keyword>
<feature type="transmembrane region" description="Helical" evidence="21">
    <location>
        <begin position="878"/>
        <end position="900"/>
    </location>
</feature>
<dbReference type="CDD" id="cd07302">
    <property type="entry name" value="CHD"/>
    <property type="match status" value="1"/>
</dbReference>
<evidence type="ECO:0000256" key="3">
    <source>
        <dbReference type="ARBA" id="ARBA00002708"/>
    </source>
</evidence>
<proteinExistence type="inferred from homology"/>
<dbReference type="InterPro" id="IPR050697">
    <property type="entry name" value="Adenylyl/Guanylyl_Cyclase_3/4"/>
</dbReference>
<dbReference type="GO" id="GO:0006171">
    <property type="term" value="P:cAMP biosynthetic process"/>
    <property type="evidence" value="ECO:0007669"/>
    <property type="project" value="UniProtKB-KW"/>
</dbReference>
<keyword evidence="15 24" id="KW-0675">Receptor</keyword>
<dbReference type="GeneID" id="26903995"/>
<reference evidence="24 25" key="1">
    <citation type="submission" date="2015-07" db="EMBL/GenBank/DDBJ databases">
        <title>High-quality genome of monoxenous trypanosomatid Leptomonas pyrrhocoris.</title>
        <authorList>
            <person name="Flegontov P."/>
            <person name="Butenko A."/>
            <person name="Firsov S."/>
            <person name="Vlcek C."/>
            <person name="Logacheva M.D."/>
            <person name="Field M."/>
            <person name="Filatov D."/>
            <person name="Flegontova O."/>
            <person name="Gerasimov E."/>
            <person name="Jackson A.P."/>
            <person name="Kelly S."/>
            <person name="Opperdoes F."/>
            <person name="O'Reilly A."/>
            <person name="Votypka J."/>
            <person name="Yurchenko V."/>
            <person name="Lukes J."/>
        </authorList>
    </citation>
    <scope>NUCLEOTIDE SEQUENCE [LARGE SCALE GENOMIC DNA]</scope>
    <source>
        <strain evidence="24">H10</strain>
    </source>
</reference>
<evidence type="ECO:0000256" key="6">
    <source>
        <dbReference type="ARBA" id="ARBA00012201"/>
    </source>
</evidence>
<evidence type="ECO:0000256" key="2">
    <source>
        <dbReference type="ARBA" id="ARBA00001946"/>
    </source>
</evidence>
<keyword evidence="7 21" id="KW-0812">Transmembrane</keyword>
<evidence type="ECO:0000256" key="10">
    <source>
        <dbReference type="ARBA" id="ARBA00022840"/>
    </source>
</evidence>
<evidence type="ECO:0000256" key="7">
    <source>
        <dbReference type="ARBA" id="ARBA00022692"/>
    </source>
</evidence>
<keyword evidence="16" id="KW-0325">Glycoprotein</keyword>
<dbReference type="SUPFAM" id="SSF101601">
    <property type="entry name" value="Smp-1-like"/>
    <property type="match status" value="1"/>
</dbReference>
<dbReference type="OrthoDB" id="2021138at2759"/>
<evidence type="ECO:0000259" key="23">
    <source>
        <dbReference type="PROSITE" id="PS50125"/>
    </source>
</evidence>
<dbReference type="EC" id="4.6.1.1" evidence="6"/>
<keyword evidence="25" id="KW-1185">Reference proteome</keyword>
<evidence type="ECO:0000256" key="4">
    <source>
        <dbReference type="ARBA" id="ARBA00004141"/>
    </source>
</evidence>
<keyword evidence="22" id="KW-0732">Signal</keyword>
<comment type="subcellular location">
    <subcellularLocation>
        <location evidence="4">Membrane</location>
        <topology evidence="4">Multi-pass membrane protein</topology>
    </subcellularLocation>
</comment>
<dbReference type="RefSeq" id="XP_015659738.1">
    <property type="nucleotide sequence ID" value="XM_015801118.1"/>
</dbReference>
<evidence type="ECO:0000313" key="25">
    <source>
        <dbReference type="Proteomes" id="UP000037923"/>
    </source>
</evidence>
<evidence type="ECO:0000256" key="20">
    <source>
        <dbReference type="SAM" id="MobiDB-lite"/>
    </source>
</evidence>
<comment type="caution">
    <text evidence="24">The sequence shown here is derived from an EMBL/GenBank/DDBJ whole genome shotgun (WGS) entry which is preliminary data.</text>
</comment>
<feature type="signal peptide" evidence="22">
    <location>
        <begin position="1"/>
        <end position="38"/>
    </location>
</feature>
<dbReference type="Pfam" id="PF00211">
    <property type="entry name" value="Guanylate_cyc"/>
    <property type="match status" value="1"/>
</dbReference>
<evidence type="ECO:0000256" key="12">
    <source>
        <dbReference type="ARBA" id="ARBA00022989"/>
    </source>
</evidence>
<dbReference type="InterPro" id="IPR029787">
    <property type="entry name" value="Nucleotide_cyclase"/>
</dbReference>
<keyword evidence="12 21" id="KW-1133">Transmembrane helix</keyword>
<organism evidence="24 25">
    <name type="scientific">Leptomonas pyrrhocoris</name>
    <name type="common">Firebug parasite</name>
    <dbReference type="NCBI Taxonomy" id="157538"/>
    <lineage>
        <taxon>Eukaryota</taxon>
        <taxon>Discoba</taxon>
        <taxon>Euglenozoa</taxon>
        <taxon>Kinetoplastea</taxon>
        <taxon>Metakinetoplastina</taxon>
        <taxon>Trypanosomatida</taxon>
        <taxon>Trypanosomatidae</taxon>
        <taxon>Leishmaniinae</taxon>
        <taxon>Leptomonas</taxon>
    </lineage>
</organism>
<feature type="chain" id="PRO_5005836245" description="adenylate cyclase" evidence="22">
    <location>
        <begin position="39"/>
        <end position="1443"/>
    </location>
</feature>
<dbReference type="GO" id="GO:0046872">
    <property type="term" value="F:metal ion binding"/>
    <property type="evidence" value="ECO:0007669"/>
    <property type="project" value="UniProtKB-KW"/>
</dbReference>
<dbReference type="InterPro" id="IPR057398">
    <property type="entry name" value="GRESAG4.1/3_peripasmic_2"/>
</dbReference>
<evidence type="ECO:0000256" key="14">
    <source>
        <dbReference type="ARBA" id="ARBA00023136"/>
    </source>
</evidence>
<dbReference type="Gene3D" id="3.30.70.1230">
    <property type="entry name" value="Nucleotide cyclase"/>
    <property type="match status" value="1"/>
</dbReference>
<evidence type="ECO:0000256" key="19">
    <source>
        <dbReference type="ARBA" id="ARBA00032637"/>
    </source>
</evidence>
<evidence type="ECO:0000256" key="22">
    <source>
        <dbReference type="SAM" id="SignalP"/>
    </source>
</evidence>
<dbReference type="PANTHER" id="PTHR43081">
    <property type="entry name" value="ADENYLATE CYCLASE, TERMINAL-DIFFERENTIATION SPECIFIC-RELATED"/>
    <property type="match status" value="1"/>
</dbReference>
<feature type="region of interest" description="Disordered" evidence="20">
    <location>
        <begin position="805"/>
        <end position="871"/>
    </location>
</feature>
<feature type="domain" description="Guanylate cyclase" evidence="23">
    <location>
        <begin position="920"/>
        <end position="1063"/>
    </location>
</feature>
<evidence type="ECO:0000256" key="5">
    <source>
        <dbReference type="ARBA" id="ARBA00005381"/>
    </source>
</evidence>
<dbReference type="VEuPathDB" id="TriTrypDB:LpyrH10_06_0740"/>
<dbReference type="EMBL" id="LGTL01000006">
    <property type="protein sequence ID" value="KPA81299.1"/>
    <property type="molecule type" value="Genomic_DNA"/>
</dbReference>
<dbReference type="PROSITE" id="PS50125">
    <property type="entry name" value="GUANYLATE_CYCLASE_2"/>
    <property type="match status" value="1"/>
</dbReference>
<comment type="similarity">
    <text evidence="5">Belongs to the adenylyl cyclase class-3 family.</text>
</comment>
<protein>
    <recommendedName>
        <fullName evidence="6">adenylate cyclase</fullName>
        <ecNumber evidence="6">4.6.1.1</ecNumber>
    </recommendedName>
    <alternativeName>
        <fullName evidence="18">ATP pyrophosphate-lyase</fullName>
    </alternativeName>
    <alternativeName>
        <fullName evidence="19">Adenylyl cyclase</fullName>
    </alternativeName>
</protein>
<evidence type="ECO:0000256" key="11">
    <source>
        <dbReference type="ARBA" id="ARBA00022842"/>
    </source>
</evidence>
<keyword evidence="17" id="KW-0456">Lyase</keyword>
<dbReference type="SMART" id="SM00044">
    <property type="entry name" value="CYCc"/>
    <property type="match status" value="1"/>
</dbReference>
<evidence type="ECO:0000256" key="21">
    <source>
        <dbReference type="SAM" id="Phobius"/>
    </source>
</evidence>
<keyword evidence="9" id="KW-0547">Nucleotide-binding</keyword>
<evidence type="ECO:0000256" key="13">
    <source>
        <dbReference type="ARBA" id="ARBA00022998"/>
    </source>
</evidence>
<dbReference type="InterPro" id="IPR001054">
    <property type="entry name" value="A/G_cyclase"/>
</dbReference>
<dbReference type="Proteomes" id="UP000037923">
    <property type="component" value="Unassembled WGS sequence"/>
</dbReference>
<evidence type="ECO:0000256" key="9">
    <source>
        <dbReference type="ARBA" id="ARBA00022741"/>
    </source>
</evidence>
<gene>
    <name evidence="24" type="ORF">ABB37_03704</name>
</gene>
<evidence type="ECO:0000256" key="15">
    <source>
        <dbReference type="ARBA" id="ARBA00023170"/>
    </source>
</evidence>
<dbReference type="Gene3D" id="2.60.40.1180">
    <property type="entry name" value="Golgi alpha-mannosidase II"/>
    <property type="match status" value="1"/>
</dbReference>
<dbReference type="GO" id="GO:0035556">
    <property type="term" value="P:intracellular signal transduction"/>
    <property type="evidence" value="ECO:0007669"/>
    <property type="project" value="InterPro"/>
</dbReference>
<dbReference type="GO" id="GO:0005524">
    <property type="term" value="F:ATP binding"/>
    <property type="evidence" value="ECO:0007669"/>
    <property type="project" value="UniProtKB-KW"/>
</dbReference>
<dbReference type="FunFam" id="3.30.70.1230:FF:000022">
    <property type="entry name" value="Receptor-type adenylate cyclase GRESAG 4, putative"/>
    <property type="match status" value="1"/>
</dbReference>
<keyword evidence="13" id="KW-0115">cAMP biosynthesis</keyword>